<comment type="caution">
    <text evidence="4">The sequence shown here is derived from an EMBL/GenBank/DDBJ whole genome shotgun (WGS) entry which is preliminary data.</text>
</comment>
<evidence type="ECO:0000313" key="5">
    <source>
        <dbReference type="Proteomes" id="UP000005801"/>
    </source>
</evidence>
<dbReference type="GO" id="GO:0000160">
    <property type="term" value="P:phosphorelay signal transduction system"/>
    <property type="evidence" value="ECO:0007669"/>
    <property type="project" value="InterPro"/>
</dbReference>
<dbReference type="RefSeq" id="WP_006971649.1">
    <property type="nucleotide sequence ID" value="NZ_ABCS01000022.1"/>
</dbReference>
<dbReference type="STRING" id="391625.PPSIR1_27178"/>
<dbReference type="InterPro" id="IPR001789">
    <property type="entry name" value="Sig_transdc_resp-reg_receiver"/>
</dbReference>
<keyword evidence="5" id="KW-1185">Reference proteome</keyword>
<dbReference type="PANTHER" id="PTHR44591:SF3">
    <property type="entry name" value="RESPONSE REGULATORY DOMAIN-CONTAINING PROTEIN"/>
    <property type="match status" value="1"/>
</dbReference>
<dbReference type="Proteomes" id="UP000005801">
    <property type="component" value="Unassembled WGS sequence"/>
</dbReference>
<dbReference type="Gene3D" id="3.40.50.2300">
    <property type="match status" value="1"/>
</dbReference>
<protein>
    <submittedName>
        <fullName evidence="4">Response regulator</fullName>
    </submittedName>
</protein>
<dbReference type="eggNOG" id="COG3437">
    <property type="taxonomic scope" value="Bacteria"/>
</dbReference>
<dbReference type="SUPFAM" id="SSF52172">
    <property type="entry name" value="CheY-like"/>
    <property type="match status" value="1"/>
</dbReference>
<keyword evidence="1 2" id="KW-0597">Phosphoprotein</keyword>
<sequence length="124" mass="14024">MTEKRVLVVDDDLDILRSFKRLLGDYAEVQIALGAEAAFEHMEKVQKESGALYDVVIVDFNMNGPNGAWLLKKVRDQFPDCERILLSGSSYMDLANYLDPGLVNRFLEKPVDMEDLIEAVSPDE</sequence>
<evidence type="ECO:0000259" key="3">
    <source>
        <dbReference type="PROSITE" id="PS50110"/>
    </source>
</evidence>
<feature type="modified residue" description="4-aspartylphosphate" evidence="2">
    <location>
        <position position="59"/>
    </location>
</feature>
<organism evidence="4 5">
    <name type="scientific">Plesiocystis pacifica SIR-1</name>
    <dbReference type="NCBI Taxonomy" id="391625"/>
    <lineage>
        <taxon>Bacteria</taxon>
        <taxon>Pseudomonadati</taxon>
        <taxon>Myxococcota</taxon>
        <taxon>Polyangia</taxon>
        <taxon>Nannocystales</taxon>
        <taxon>Nannocystaceae</taxon>
        <taxon>Plesiocystis</taxon>
    </lineage>
</organism>
<reference evidence="4 5" key="1">
    <citation type="submission" date="2007-06" db="EMBL/GenBank/DDBJ databases">
        <authorList>
            <person name="Shimkets L."/>
            <person name="Ferriera S."/>
            <person name="Johnson J."/>
            <person name="Kravitz S."/>
            <person name="Beeson K."/>
            <person name="Sutton G."/>
            <person name="Rogers Y.-H."/>
            <person name="Friedman R."/>
            <person name="Frazier M."/>
            <person name="Venter J.C."/>
        </authorList>
    </citation>
    <scope>NUCLEOTIDE SEQUENCE [LARGE SCALE GENOMIC DNA]</scope>
    <source>
        <strain evidence="4 5">SIR-1</strain>
    </source>
</reference>
<dbReference type="AlphaFoldDB" id="A6G4K0"/>
<dbReference type="PROSITE" id="PS50110">
    <property type="entry name" value="RESPONSE_REGULATORY"/>
    <property type="match status" value="1"/>
</dbReference>
<dbReference type="EMBL" id="ABCS01000022">
    <property type="protein sequence ID" value="EDM79120.1"/>
    <property type="molecule type" value="Genomic_DNA"/>
</dbReference>
<name>A6G4K0_9BACT</name>
<gene>
    <name evidence="4" type="ORF">PPSIR1_27178</name>
</gene>
<accession>A6G4K0</accession>
<evidence type="ECO:0000256" key="1">
    <source>
        <dbReference type="ARBA" id="ARBA00022553"/>
    </source>
</evidence>
<dbReference type="InterPro" id="IPR011006">
    <property type="entry name" value="CheY-like_superfamily"/>
</dbReference>
<evidence type="ECO:0000256" key="2">
    <source>
        <dbReference type="PROSITE-ProRule" id="PRU00169"/>
    </source>
</evidence>
<dbReference type="Pfam" id="PF00072">
    <property type="entry name" value="Response_reg"/>
    <property type="match status" value="1"/>
</dbReference>
<evidence type="ECO:0000313" key="4">
    <source>
        <dbReference type="EMBL" id="EDM79120.1"/>
    </source>
</evidence>
<feature type="domain" description="Response regulatory" evidence="3">
    <location>
        <begin position="5"/>
        <end position="124"/>
    </location>
</feature>
<proteinExistence type="predicted"/>
<dbReference type="SMART" id="SM00448">
    <property type="entry name" value="REC"/>
    <property type="match status" value="1"/>
</dbReference>
<dbReference type="InterPro" id="IPR050595">
    <property type="entry name" value="Bact_response_regulator"/>
</dbReference>
<dbReference type="PANTHER" id="PTHR44591">
    <property type="entry name" value="STRESS RESPONSE REGULATOR PROTEIN 1"/>
    <property type="match status" value="1"/>
</dbReference>